<gene>
    <name evidence="2" type="ORF">BXY64_2002</name>
</gene>
<proteinExistence type="predicted"/>
<feature type="chain" id="PRO_5019473492" evidence="1">
    <location>
        <begin position="20"/>
        <end position="153"/>
    </location>
</feature>
<dbReference type="Pfam" id="PF12893">
    <property type="entry name" value="Lumazine_bd_2"/>
    <property type="match status" value="1"/>
</dbReference>
<keyword evidence="3" id="KW-1185">Reference proteome</keyword>
<protein>
    <submittedName>
        <fullName evidence="2">Putative lumazine-binding protein</fullName>
    </submittedName>
</protein>
<name>A0A419XB35_9BACT</name>
<reference evidence="2 3" key="1">
    <citation type="submission" date="2018-09" db="EMBL/GenBank/DDBJ databases">
        <title>Genomic Encyclopedia of Archaeal and Bacterial Type Strains, Phase II (KMG-II): from individual species to whole genera.</title>
        <authorList>
            <person name="Goeker M."/>
        </authorList>
    </citation>
    <scope>NUCLEOTIDE SEQUENCE [LARGE SCALE GENOMIC DNA]</scope>
    <source>
        <strain evidence="2 3">DSM 21950</strain>
    </source>
</reference>
<dbReference type="EMBL" id="RAPQ01000008">
    <property type="protein sequence ID" value="RKE04971.1"/>
    <property type="molecule type" value="Genomic_DNA"/>
</dbReference>
<dbReference type="Gene3D" id="3.10.450.50">
    <property type="match status" value="1"/>
</dbReference>
<organism evidence="2 3">
    <name type="scientific">Marinifilum flexuosum</name>
    <dbReference type="NCBI Taxonomy" id="1117708"/>
    <lineage>
        <taxon>Bacteria</taxon>
        <taxon>Pseudomonadati</taxon>
        <taxon>Bacteroidota</taxon>
        <taxon>Bacteroidia</taxon>
        <taxon>Marinilabiliales</taxon>
        <taxon>Marinifilaceae</taxon>
    </lineage>
</organism>
<dbReference type="InterPro" id="IPR032710">
    <property type="entry name" value="NTF2-like_dom_sf"/>
</dbReference>
<evidence type="ECO:0000313" key="2">
    <source>
        <dbReference type="EMBL" id="RKE04971.1"/>
    </source>
</evidence>
<evidence type="ECO:0000256" key="1">
    <source>
        <dbReference type="SAM" id="SignalP"/>
    </source>
</evidence>
<dbReference type="InterPro" id="IPR039437">
    <property type="entry name" value="FrzH/put_lumazine-bd"/>
</dbReference>
<dbReference type="OrthoDB" id="9792284at2"/>
<evidence type="ECO:0000313" key="3">
    <source>
        <dbReference type="Proteomes" id="UP000284531"/>
    </source>
</evidence>
<feature type="signal peptide" evidence="1">
    <location>
        <begin position="1"/>
        <end position="19"/>
    </location>
</feature>
<sequence>MKKVLFLLVAVVLSSGVFAKDLKKEKEAIKNVIQTAYVDGLQNEGDLEKIDSGIHPDFRLIGIGKENSMWSLPIDQWKEKTKKKKADGKFPRTGDKKVSVKFENIDITGNAAIAKIQFFVGTKLTYVDYISLYKFPNGWKMVNKIYYKIPEKK</sequence>
<dbReference type="AlphaFoldDB" id="A0A419XB35"/>
<keyword evidence="1" id="KW-0732">Signal</keyword>
<comment type="caution">
    <text evidence="2">The sequence shown here is derived from an EMBL/GenBank/DDBJ whole genome shotgun (WGS) entry which is preliminary data.</text>
</comment>
<dbReference type="SUPFAM" id="SSF54427">
    <property type="entry name" value="NTF2-like"/>
    <property type="match status" value="1"/>
</dbReference>
<dbReference type="Proteomes" id="UP000284531">
    <property type="component" value="Unassembled WGS sequence"/>
</dbReference>
<accession>A0A419XB35</accession>
<dbReference type="RefSeq" id="WP_120239697.1">
    <property type="nucleotide sequence ID" value="NZ_CANNFL010000001.1"/>
</dbReference>